<feature type="domain" description="HTH HARE-type" evidence="8">
    <location>
        <begin position="14"/>
        <end position="81"/>
    </location>
</feature>
<sequence>MSLQNYSREELEVTSLLELAHALLSDEKKAFNFNQLYDKVTELKGFTDELKQTYIAQFYTDLTIDGRFLTTSPGIWGLKRWYPVEQMDEVAAATPKKKKTKAKKKKNETVPREEPEEGEPDVPDDNVEVLTGTFEDEVLSEDELEANPGFDDEADDVDEFDDDEEEADDAKAEEGKEDDN</sequence>
<gene>
    <name evidence="6 9" type="primary">rpoE</name>
    <name evidence="9" type="ORF">ACFQ4A_08115</name>
</gene>
<evidence type="ECO:0000256" key="4">
    <source>
        <dbReference type="ARBA" id="ARBA00022695"/>
    </source>
</evidence>
<dbReference type="InterPro" id="IPR007759">
    <property type="entry name" value="Asxl_HARE-HTH"/>
</dbReference>
<dbReference type="Proteomes" id="UP001597178">
    <property type="component" value="Unassembled WGS sequence"/>
</dbReference>
<dbReference type="HAMAP" id="MF_00357">
    <property type="entry name" value="RNApol_bact_RpoE"/>
    <property type="match status" value="1"/>
</dbReference>
<feature type="compositionally biased region" description="Basic residues" evidence="7">
    <location>
        <begin position="95"/>
        <end position="106"/>
    </location>
</feature>
<evidence type="ECO:0000256" key="1">
    <source>
        <dbReference type="ARBA" id="ARBA00009828"/>
    </source>
</evidence>
<evidence type="ECO:0000256" key="2">
    <source>
        <dbReference type="ARBA" id="ARBA00022478"/>
    </source>
</evidence>
<dbReference type="InterPro" id="IPR029757">
    <property type="entry name" value="RpoE"/>
</dbReference>
<dbReference type="Pfam" id="PF05066">
    <property type="entry name" value="HARE-HTH"/>
    <property type="match status" value="1"/>
</dbReference>
<keyword evidence="4 6" id="KW-0548">Nucleotidyltransferase</keyword>
<protein>
    <recommendedName>
        <fullName evidence="6">Probable DNA-directed RNA polymerase subunit delta</fullName>
    </recommendedName>
    <alternativeName>
        <fullName evidence="6">RNAP delta factor</fullName>
    </alternativeName>
</protein>
<dbReference type="GO" id="GO:0000428">
    <property type="term" value="C:DNA-directed RNA polymerase complex"/>
    <property type="evidence" value="ECO:0007669"/>
    <property type="project" value="UniProtKB-KW"/>
</dbReference>
<comment type="subunit">
    <text evidence="6">RNAP is composed of a core of 2 alpha, a beta and a beta' subunits. The core is associated with a delta subunit and one of several sigma factors.</text>
</comment>
<comment type="caution">
    <text evidence="9">The sequence shown here is derived from an EMBL/GenBank/DDBJ whole genome shotgun (WGS) entry which is preliminary data.</text>
</comment>
<proteinExistence type="inferred from homology"/>
<evidence type="ECO:0000256" key="3">
    <source>
        <dbReference type="ARBA" id="ARBA00022679"/>
    </source>
</evidence>
<keyword evidence="10" id="KW-1185">Reference proteome</keyword>
<evidence type="ECO:0000313" key="9">
    <source>
        <dbReference type="EMBL" id="MFD1361620.1"/>
    </source>
</evidence>
<dbReference type="GO" id="GO:0003899">
    <property type="term" value="F:DNA-directed RNA polymerase activity"/>
    <property type="evidence" value="ECO:0007669"/>
    <property type="project" value="UniProtKB-EC"/>
</dbReference>
<evidence type="ECO:0000256" key="5">
    <source>
        <dbReference type="ARBA" id="ARBA00023163"/>
    </source>
</evidence>
<evidence type="ECO:0000256" key="7">
    <source>
        <dbReference type="SAM" id="MobiDB-lite"/>
    </source>
</evidence>
<keyword evidence="5 6" id="KW-0804">Transcription</keyword>
<feature type="compositionally biased region" description="Acidic residues" evidence="7">
    <location>
        <begin position="114"/>
        <end position="127"/>
    </location>
</feature>
<dbReference type="PROSITE" id="PS51913">
    <property type="entry name" value="HTH_HARE"/>
    <property type="match status" value="1"/>
</dbReference>
<dbReference type="InterPro" id="IPR038087">
    <property type="entry name" value="RNAP_delta_N_dom_sf"/>
</dbReference>
<dbReference type="Gene3D" id="1.10.10.1250">
    <property type="entry name" value="RNA polymerase, subunit delta, N-terminal domain"/>
    <property type="match status" value="1"/>
</dbReference>
<comment type="similarity">
    <text evidence="1 6">Belongs to the RpoE family.</text>
</comment>
<keyword evidence="2 6" id="KW-0240">DNA-directed RNA polymerase</keyword>
<evidence type="ECO:0000313" key="10">
    <source>
        <dbReference type="Proteomes" id="UP001597178"/>
    </source>
</evidence>
<evidence type="ECO:0000256" key="6">
    <source>
        <dbReference type="HAMAP-Rule" id="MF_00357"/>
    </source>
</evidence>
<name>A0ABW3ZT99_9BACI</name>
<organism evidence="9 10">
    <name type="scientific">Lentibacillus salinarum</name>
    <dbReference type="NCBI Taxonomy" id="446820"/>
    <lineage>
        <taxon>Bacteria</taxon>
        <taxon>Bacillati</taxon>
        <taxon>Bacillota</taxon>
        <taxon>Bacilli</taxon>
        <taxon>Bacillales</taxon>
        <taxon>Bacillaceae</taxon>
        <taxon>Lentibacillus</taxon>
    </lineage>
</organism>
<reference evidence="10" key="1">
    <citation type="journal article" date="2019" name="Int. J. Syst. Evol. Microbiol.">
        <title>The Global Catalogue of Microorganisms (GCM) 10K type strain sequencing project: providing services to taxonomists for standard genome sequencing and annotation.</title>
        <authorList>
            <consortium name="The Broad Institute Genomics Platform"/>
            <consortium name="The Broad Institute Genome Sequencing Center for Infectious Disease"/>
            <person name="Wu L."/>
            <person name="Ma J."/>
        </authorList>
    </citation>
    <scope>NUCLEOTIDE SEQUENCE [LARGE SCALE GENOMIC DNA]</scope>
    <source>
        <strain evidence="10">CCUG 54822</strain>
    </source>
</reference>
<feature type="region of interest" description="Disordered" evidence="7">
    <location>
        <begin position="91"/>
        <end position="180"/>
    </location>
</feature>
<comment type="function">
    <text evidence="6">Participates in both the initiation and recycling phases of transcription. In the presence of the delta subunit, RNAP displays an increased specificity of transcription, a decreased affinity for nucleic acids, and an increased efficiency of RNA synthesis because of enhanced recycling.</text>
</comment>
<keyword evidence="3 6" id="KW-0808">Transferase</keyword>
<feature type="compositionally biased region" description="Acidic residues" evidence="7">
    <location>
        <begin position="134"/>
        <end position="168"/>
    </location>
</feature>
<accession>A0ABW3ZT99</accession>
<dbReference type="EMBL" id="JBHTNH010000016">
    <property type="protein sequence ID" value="MFD1361620.1"/>
    <property type="molecule type" value="Genomic_DNA"/>
</dbReference>
<dbReference type="RefSeq" id="WP_382399354.1">
    <property type="nucleotide sequence ID" value="NZ_JBHTNH010000016.1"/>
</dbReference>
<evidence type="ECO:0000259" key="8">
    <source>
        <dbReference type="PROSITE" id="PS51913"/>
    </source>
</evidence>
<dbReference type="NCBIfam" id="TIGR04567">
    <property type="entry name" value="RNAP_delt_lowGC"/>
    <property type="match status" value="1"/>
</dbReference>